<dbReference type="PANTHER" id="PTHR40051:SF1">
    <property type="entry name" value="YOLD-LIKE FAMILY PROTEIN"/>
    <property type="match status" value="1"/>
</dbReference>
<evidence type="ECO:0000313" key="1">
    <source>
        <dbReference type="EMBL" id="TRM11462.1"/>
    </source>
</evidence>
<reference evidence="1 2" key="1">
    <citation type="submission" date="2019-07" db="EMBL/GenBank/DDBJ databases">
        <title>Genomic analysis of Lentibacillus sp. NKC851-2.</title>
        <authorList>
            <person name="Oh Y.J."/>
        </authorList>
    </citation>
    <scope>NUCLEOTIDE SEQUENCE [LARGE SCALE GENOMIC DNA]</scope>
    <source>
        <strain evidence="1 2">NKC851-2</strain>
    </source>
</reference>
<keyword evidence="2" id="KW-1185">Reference proteome</keyword>
<dbReference type="AlphaFoldDB" id="A0A549YHU3"/>
<dbReference type="InterPro" id="IPR014962">
    <property type="entry name" value="YolD"/>
</dbReference>
<evidence type="ECO:0000313" key="2">
    <source>
        <dbReference type="Proteomes" id="UP000319280"/>
    </source>
</evidence>
<accession>A0A549YHU3</accession>
<comment type="caution">
    <text evidence="1">The sequence shown here is derived from an EMBL/GenBank/DDBJ whole genome shotgun (WGS) entry which is preliminary data.</text>
</comment>
<gene>
    <name evidence="1" type="ORF">FH966_06990</name>
</gene>
<proteinExistence type="predicted"/>
<protein>
    <submittedName>
        <fullName evidence="1">YolD-like family protein</fullName>
    </submittedName>
</protein>
<sequence length="164" mass="19297">MPKIPIEQVFQQNISLKASQTKFLVRLITFYGNSNLFFYVIIRTNVCVMEVFKMSEVNDRGTKKWTAMMMPEHEEMLHQMWQEQEYKQKPILDEQKQFELNTKLQLALQNDLTVEVEYYDHNSHDSRKIKGKLLVADTLANTLKFDNDENTAVSFGDVLEVLID</sequence>
<dbReference type="PANTHER" id="PTHR40051">
    <property type="entry name" value="IG HYPOTHETICAL 15966"/>
    <property type="match status" value="1"/>
</dbReference>
<dbReference type="Proteomes" id="UP000319280">
    <property type="component" value="Unassembled WGS sequence"/>
</dbReference>
<dbReference type="EMBL" id="VJMZ01000001">
    <property type="protein sequence ID" value="TRM11462.1"/>
    <property type="molecule type" value="Genomic_DNA"/>
</dbReference>
<name>A0A549YHU3_9BACI</name>
<organism evidence="1 2">
    <name type="scientific">Lentibacillus cibarius</name>
    <dbReference type="NCBI Taxonomy" id="2583219"/>
    <lineage>
        <taxon>Bacteria</taxon>
        <taxon>Bacillati</taxon>
        <taxon>Bacillota</taxon>
        <taxon>Bacilli</taxon>
        <taxon>Bacillales</taxon>
        <taxon>Bacillaceae</taxon>
        <taxon>Lentibacillus</taxon>
    </lineage>
</organism>
<dbReference type="Pfam" id="PF08863">
    <property type="entry name" value="YolD"/>
    <property type="match status" value="1"/>
</dbReference>